<name>A0ABU3QLC8_9ACTN</name>
<proteinExistence type="predicted"/>
<gene>
    <name evidence="1" type="ORF">RND61_16095</name>
</gene>
<reference evidence="1 2" key="1">
    <citation type="submission" date="2023-09" db="EMBL/GenBank/DDBJ databases">
        <title>Streptomyces sp. nov.: A antagonism against Alternaria gaisen Producing Streptochlin, Isolated from Tamarix root soil.</title>
        <authorList>
            <person name="Chen Y."/>
        </authorList>
    </citation>
    <scope>NUCLEOTIDE SEQUENCE [LARGE SCALE GENOMIC DNA]</scope>
    <source>
        <strain evidence="1 2">TRM76323</strain>
    </source>
</reference>
<sequence length="331" mass="36242">MAEALGVDLGTVQGWESGRRPLGNMKAAALLRLRRRLGAMGAAPGVLGLLDPAMDADQVIGAALDPPESADLHPLATWVHTRETAHMLAWALTGVTPSALAGRVPASRRGPSAAAPLLGASDRAQIFDHLRETAEAARRPGEALLCRQALYLASYDRSSGAVSWTAHALHGRRGNLTRRGWSEHWAQARSTATALARLGDPQPLLDFIERSLAGDDTAEAANLNYWAYWLGGVRLPQSDDRFMQERELTAWDPLTLLRGLTYGLHHAPGYLDLYAHTLWALLTARPWLPQASQVLAADLRTRTEDLLDGDRITARSRRELTTVHYVLRERT</sequence>
<evidence type="ECO:0000313" key="2">
    <source>
        <dbReference type="Proteomes" id="UP001250181"/>
    </source>
</evidence>
<accession>A0ABU3QLC8</accession>
<dbReference type="EMBL" id="JAWCTQ010000018">
    <property type="protein sequence ID" value="MDT9683571.1"/>
    <property type="molecule type" value="Genomic_DNA"/>
</dbReference>
<protein>
    <submittedName>
        <fullName evidence="1">XRE family transcriptional regulator</fullName>
    </submittedName>
</protein>
<dbReference type="Proteomes" id="UP001250181">
    <property type="component" value="Unassembled WGS sequence"/>
</dbReference>
<dbReference type="InterPro" id="IPR010982">
    <property type="entry name" value="Lambda_DNA-bd_dom_sf"/>
</dbReference>
<dbReference type="RefSeq" id="WP_315878644.1">
    <property type="nucleotide sequence ID" value="NZ_JAWCTQ010000018.1"/>
</dbReference>
<dbReference type="Gene3D" id="1.10.260.40">
    <property type="entry name" value="lambda repressor-like DNA-binding domains"/>
    <property type="match status" value="1"/>
</dbReference>
<evidence type="ECO:0000313" key="1">
    <source>
        <dbReference type="EMBL" id="MDT9683571.1"/>
    </source>
</evidence>
<organism evidence="1 2">
    <name type="scientific">Streptomyces tamarix</name>
    <dbReference type="NCBI Taxonomy" id="3078565"/>
    <lineage>
        <taxon>Bacteria</taxon>
        <taxon>Bacillati</taxon>
        <taxon>Actinomycetota</taxon>
        <taxon>Actinomycetes</taxon>
        <taxon>Kitasatosporales</taxon>
        <taxon>Streptomycetaceae</taxon>
        <taxon>Streptomyces</taxon>
    </lineage>
</organism>
<comment type="caution">
    <text evidence="1">The sequence shown here is derived from an EMBL/GenBank/DDBJ whole genome shotgun (WGS) entry which is preliminary data.</text>
</comment>
<keyword evidence="2" id="KW-1185">Reference proteome</keyword>